<proteinExistence type="predicted"/>
<organism evidence="1 2">
    <name type="scientific">Bordetella ansorpii</name>
    <dbReference type="NCBI Taxonomy" id="288768"/>
    <lineage>
        <taxon>Bacteria</taxon>
        <taxon>Pseudomonadati</taxon>
        <taxon>Pseudomonadota</taxon>
        <taxon>Betaproteobacteria</taxon>
        <taxon>Burkholderiales</taxon>
        <taxon>Alcaligenaceae</taxon>
        <taxon>Bordetella</taxon>
    </lineage>
</organism>
<gene>
    <name evidence="1" type="ORF">SAMEA1982600_03652</name>
</gene>
<dbReference type="EMBL" id="FKBS01000025">
    <property type="protein sequence ID" value="SAI46122.1"/>
    <property type="molecule type" value="Genomic_DNA"/>
</dbReference>
<dbReference type="RefSeq" id="WP_066416551.1">
    <property type="nucleotide sequence ID" value="NZ_FKBS01000025.1"/>
</dbReference>
<protein>
    <submittedName>
        <fullName evidence="1">Lipopolysaccharide core biosynthesis protein</fullName>
    </submittedName>
</protein>
<name>A0A157QJP4_9BORD</name>
<reference evidence="1 2" key="1">
    <citation type="submission" date="2016-03" db="EMBL/GenBank/DDBJ databases">
        <authorList>
            <consortium name="Pathogen Informatics"/>
        </authorList>
    </citation>
    <scope>NUCLEOTIDE SEQUENCE [LARGE SCALE GENOMIC DNA]</scope>
    <source>
        <strain evidence="1 2">NCTC13364</strain>
    </source>
</reference>
<dbReference type="Gene3D" id="3.90.1480.10">
    <property type="entry name" value="Alpha-2,3-sialyltransferase"/>
    <property type="match status" value="1"/>
</dbReference>
<sequence length="340" mass="38656">MLNRLLASRPVTRLLRYAYRYTHPRAMRHNQAFWPLVAVRRDERARLIECRIRGTPYSPALIDLDEVPRHPGQSCHLILSGPSVAQIDYSLLDLGNVMGVNGSIALQARFPDLKFNYYAMLDTGFMSRRRHMVEQILSQDLLLFTTPEAVKWIALNVPARRIACRLAVFEEVHQRTMQPRPTPEQLTEQLRGDPDLILFDAYRPVHAHGFSLDVRRGLFGAGTVAYSALQFLVWLGFGRIYIHGLDMKNAASQPRFYETEKDRLGTALDRQFAGHIEPAFRDASVLLRNRGVQVYNLSMDSALGDDVFPKIDWRTLIASRHFQAGGVPHSDSPAVDAVRP</sequence>
<evidence type="ECO:0000313" key="2">
    <source>
        <dbReference type="Proteomes" id="UP000077037"/>
    </source>
</evidence>
<evidence type="ECO:0000313" key="1">
    <source>
        <dbReference type="EMBL" id="SAI46122.1"/>
    </source>
</evidence>
<accession>A0A157QJP4</accession>
<dbReference type="Proteomes" id="UP000077037">
    <property type="component" value="Unassembled WGS sequence"/>
</dbReference>
<dbReference type="AlphaFoldDB" id="A0A157QJP4"/>